<dbReference type="KEGG" id="tagg:NF865_06825"/>
<evidence type="ECO:0000313" key="3">
    <source>
        <dbReference type="Proteomes" id="UP001055732"/>
    </source>
</evidence>
<reference evidence="2" key="2">
    <citation type="submission" date="2022-06" db="EMBL/GenBank/DDBJ databases">
        <authorList>
            <person name="Park Y.-J."/>
        </authorList>
    </citation>
    <scope>NUCLEOTIDE SEQUENCE</scope>
    <source>
        <strain evidence="2">TY</strain>
    </source>
</reference>
<protein>
    <submittedName>
        <fullName evidence="2">4Fe-4S binding protein</fullName>
    </submittedName>
</protein>
<dbReference type="InterPro" id="IPR017896">
    <property type="entry name" value="4Fe4S_Fe-S-bd"/>
</dbReference>
<accession>A0A9E7MW85</accession>
<keyword evidence="3" id="KW-1185">Reference proteome</keyword>
<dbReference type="EMBL" id="CP099582">
    <property type="protein sequence ID" value="USS40053.1"/>
    <property type="molecule type" value="Genomic_DNA"/>
</dbReference>
<proteinExistence type="predicted"/>
<dbReference type="Pfam" id="PF12838">
    <property type="entry name" value="Fer4_7"/>
    <property type="match status" value="1"/>
</dbReference>
<dbReference type="PANTHER" id="PTHR43122:SF1">
    <property type="entry name" value="IRON-SULFUR-BINDING PROTEIN"/>
    <property type="match status" value="1"/>
</dbReference>
<feature type="domain" description="4Fe-4S ferredoxin-type" evidence="1">
    <location>
        <begin position="2"/>
        <end position="31"/>
    </location>
</feature>
<name>A0A9E7MW85_THEAG</name>
<feature type="domain" description="4Fe-4S ferredoxin-type" evidence="1">
    <location>
        <begin position="39"/>
        <end position="69"/>
    </location>
</feature>
<sequence length="71" mass="7623">MKYPVINENLCKGCGICVEVCPKQVLIISPTKINTKGLNIAEVQAPEKCIGCKLCEIVCPDFAITIVEEGG</sequence>
<dbReference type="PROSITE" id="PS51379">
    <property type="entry name" value="4FE4S_FER_2"/>
    <property type="match status" value="2"/>
</dbReference>
<dbReference type="GO" id="GO:0016491">
    <property type="term" value="F:oxidoreductase activity"/>
    <property type="evidence" value="ECO:0007669"/>
    <property type="project" value="UniProtKB-ARBA"/>
</dbReference>
<dbReference type="AlphaFoldDB" id="A0A9E7MW85"/>
<dbReference type="Proteomes" id="UP001055732">
    <property type="component" value="Chromosome"/>
</dbReference>
<dbReference type="PROSITE" id="PS00198">
    <property type="entry name" value="4FE4S_FER_1"/>
    <property type="match status" value="2"/>
</dbReference>
<dbReference type="SUPFAM" id="SSF54862">
    <property type="entry name" value="4Fe-4S ferredoxins"/>
    <property type="match status" value="1"/>
</dbReference>
<dbReference type="Gene3D" id="3.30.70.20">
    <property type="match status" value="1"/>
</dbReference>
<reference evidence="2" key="1">
    <citation type="journal article" date="1998" name="Int. J. Syst. Bacteriol. 48 Pt">
        <title>Thermococcus guaymasensis sp. nov. and Thermococcus aggregans sp. nov., two novel thermophilic archaea isolated from the Guaymas Basin hydrothermal vent site.</title>
        <authorList>
            <person name="Canganella F."/>
            <person name="Jones W.J."/>
            <person name="Gambacorta A."/>
            <person name="Antranikian G."/>
        </authorList>
    </citation>
    <scope>NUCLEOTIDE SEQUENCE</scope>
    <source>
        <strain evidence="2">TY</strain>
    </source>
</reference>
<evidence type="ECO:0000313" key="2">
    <source>
        <dbReference type="EMBL" id="USS40053.1"/>
    </source>
</evidence>
<dbReference type="RefSeq" id="WP_253304010.1">
    <property type="nucleotide sequence ID" value="NZ_CP099582.1"/>
</dbReference>
<dbReference type="PANTHER" id="PTHR43122">
    <property type="entry name" value="FERREDOXIN SUBUNIT OF PYRUVATE:FLAVODOXIN OXIDOREDUCTASE-RELATED"/>
    <property type="match status" value="1"/>
</dbReference>
<organism evidence="2 3">
    <name type="scientific">Thermococcus aggregans</name>
    <dbReference type="NCBI Taxonomy" id="110163"/>
    <lineage>
        <taxon>Archaea</taxon>
        <taxon>Methanobacteriati</taxon>
        <taxon>Methanobacteriota</taxon>
        <taxon>Thermococci</taxon>
        <taxon>Thermococcales</taxon>
        <taxon>Thermococcaceae</taxon>
        <taxon>Thermococcus</taxon>
    </lineage>
</organism>
<gene>
    <name evidence="2" type="ORF">NF865_06825</name>
</gene>
<dbReference type="InterPro" id="IPR017900">
    <property type="entry name" value="4Fe4S_Fe_S_CS"/>
</dbReference>
<evidence type="ECO:0000259" key="1">
    <source>
        <dbReference type="PROSITE" id="PS51379"/>
    </source>
</evidence>